<evidence type="ECO:0000259" key="1">
    <source>
        <dbReference type="Pfam" id="PF04773"/>
    </source>
</evidence>
<accession>A0ABW2J338</accession>
<dbReference type="Pfam" id="PF16220">
    <property type="entry name" value="DUF4880"/>
    <property type="match status" value="1"/>
</dbReference>
<evidence type="ECO:0000313" key="3">
    <source>
        <dbReference type="EMBL" id="MFC7297496.1"/>
    </source>
</evidence>
<protein>
    <submittedName>
        <fullName evidence="3">FecR domain-containing protein</fullName>
    </submittedName>
</protein>
<dbReference type="InterPro" id="IPR032623">
    <property type="entry name" value="FecR_N"/>
</dbReference>
<comment type="caution">
    <text evidence="3">The sequence shown here is derived from an EMBL/GenBank/DDBJ whole genome shotgun (WGS) entry which is preliminary data.</text>
</comment>
<reference evidence="4" key="1">
    <citation type="journal article" date="2019" name="Int. J. Syst. Evol. Microbiol.">
        <title>The Global Catalogue of Microorganisms (GCM) 10K type strain sequencing project: providing services to taxonomists for standard genome sequencing and annotation.</title>
        <authorList>
            <consortium name="The Broad Institute Genomics Platform"/>
            <consortium name="The Broad Institute Genome Sequencing Center for Infectious Disease"/>
            <person name="Wu L."/>
            <person name="Ma J."/>
        </authorList>
    </citation>
    <scope>NUCLEOTIDE SEQUENCE [LARGE SCALE GENOMIC DNA]</scope>
    <source>
        <strain evidence="4">CCUG 36956</strain>
    </source>
</reference>
<dbReference type="InterPro" id="IPR006860">
    <property type="entry name" value="FecR"/>
</dbReference>
<evidence type="ECO:0000313" key="4">
    <source>
        <dbReference type="Proteomes" id="UP001596379"/>
    </source>
</evidence>
<dbReference type="Pfam" id="PF04773">
    <property type="entry name" value="FecR"/>
    <property type="match status" value="1"/>
</dbReference>
<sequence length="341" mass="37086">MSSHSLFAPVSGSSDQIDQAIVKQAIVWLVTLQSDAASEADRRACAAWRAADHRHEQAWQRLHALGQDLRSSGNRVSPPMLRSVLRSTDGNTRRMVLRSLVGLGVIGGSSLVMREQAIWQSATADYRTATGEQRTVILADGTRIMLNTATAIDVRFDDRVRQIVLQRGEIMVITAKDAVGRPFEIATNNGSIRPIGTRFTVRHNVVDTPSTTAVAVMEGAVNISASSGDGVRVNAGEQTRFTSISAQPPFALDGSIAAWIDGILVVERMRLADFINELDRYRKGVLRCDPAVADLLVSGSFPLHDTDAVLGLLTETLPLHIHHMTRYWTTITAGKKNGSPT</sequence>
<feature type="domain" description="FecR protein" evidence="1">
    <location>
        <begin position="125"/>
        <end position="222"/>
    </location>
</feature>
<keyword evidence="4" id="KW-1185">Reference proteome</keyword>
<organism evidence="3 4">
    <name type="scientific">Herminiimonas aquatilis</name>
    <dbReference type="NCBI Taxonomy" id="345342"/>
    <lineage>
        <taxon>Bacteria</taxon>
        <taxon>Pseudomonadati</taxon>
        <taxon>Pseudomonadota</taxon>
        <taxon>Betaproteobacteria</taxon>
        <taxon>Burkholderiales</taxon>
        <taxon>Oxalobacteraceae</taxon>
        <taxon>Herminiimonas</taxon>
    </lineage>
</organism>
<dbReference type="PIRSF" id="PIRSF018266">
    <property type="entry name" value="FecR"/>
    <property type="match status" value="1"/>
</dbReference>
<gene>
    <name evidence="3" type="ORF">ACFQO0_03490</name>
</gene>
<evidence type="ECO:0000259" key="2">
    <source>
        <dbReference type="Pfam" id="PF16220"/>
    </source>
</evidence>
<name>A0ABW2J338_9BURK</name>
<dbReference type="PANTHER" id="PTHR30273:SF2">
    <property type="entry name" value="PROTEIN FECR"/>
    <property type="match status" value="1"/>
</dbReference>
<dbReference type="InterPro" id="IPR012373">
    <property type="entry name" value="Ferrdict_sens_TM"/>
</dbReference>
<feature type="domain" description="FecR N-terminal" evidence="2">
    <location>
        <begin position="23"/>
        <end position="65"/>
    </location>
</feature>
<dbReference type="PANTHER" id="PTHR30273">
    <property type="entry name" value="PERIPLASMIC SIGNAL SENSOR AND SIGMA FACTOR ACTIVATOR FECR-RELATED"/>
    <property type="match status" value="1"/>
</dbReference>
<proteinExistence type="predicted"/>
<dbReference type="EMBL" id="JBHTCC010000001">
    <property type="protein sequence ID" value="MFC7297496.1"/>
    <property type="molecule type" value="Genomic_DNA"/>
</dbReference>
<dbReference type="RefSeq" id="WP_382232639.1">
    <property type="nucleotide sequence ID" value="NZ_JBHTCC010000001.1"/>
</dbReference>
<dbReference type="Proteomes" id="UP001596379">
    <property type="component" value="Unassembled WGS sequence"/>
</dbReference>
<dbReference type="Gene3D" id="2.60.120.1440">
    <property type="match status" value="1"/>
</dbReference>